<evidence type="ECO:0000256" key="1">
    <source>
        <dbReference type="SAM" id="MobiDB-lite"/>
    </source>
</evidence>
<dbReference type="PANTHER" id="PTHR20959">
    <property type="entry name" value="TRANSPORT AND GOLGI ORGANIZATION PROTEIN 6 FAMILY MEMBER"/>
    <property type="match status" value="1"/>
</dbReference>
<feature type="region of interest" description="Disordered" evidence="1">
    <location>
        <begin position="531"/>
        <end position="550"/>
    </location>
</feature>
<dbReference type="Proteomes" id="UP000728185">
    <property type="component" value="Unassembled WGS sequence"/>
</dbReference>
<dbReference type="GO" id="GO:0009306">
    <property type="term" value="P:protein secretion"/>
    <property type="evidence" value="ECO:0007669"/>
    <property type="project" value="TreeGrafter"/>
</dbReference>
<keyword evidence="4" id="KW-1185">Reference proteome</keyword>
<feature type="domain" description="TANGO6 N-terminal" evidence="2">
    <location>
        <begin position="22"/>
        <end position="142"/>
    </location>
</feature>
<dbReference type="InterPro" id="IPR057347">
    <property type="entry name" value="TANGO6_N"/>
</dbReference>
<dbReference type="OrthoDB" id="39591at2759"/>
<dbReference type="PANTHER" id="PTHR20959:SF1">
    <property type="entry name" value="TRANSPORT AND GOLGI ORGANIZATION PROTEIN 6 HOMOLOG"/>
    <property type="match status" value="1"/>
</dbReference>
<evidence type="ECO:0000313" key="4">
    <source>
        <dbReference type="Proteomes" id="UP000728185"/>
    </source>
</evidence>
<dbReference type="AlphaFoldDB" id="A0A8E0RL61"/>
<sequence length="660" mass="71885">MEAHSCFRLPSVESSVVRELNLLRFSKCLLQFRACRAEQLKRLVSPTLFLGDTIAALMQVSHVTNARNNESTLGDNTASHGASREARQILWKLLCELPGSVAMKELLILQGGSVGAQKVKGAVKLPAAPVWLRKACGRLLSRLLVRGSTQSHSTDPSGNPSADWGVRSLLFASASLAPGVIGGPDGRIHSLDPRLQPALAHGLAQILASRPSWLISTPKTGHSIDRDAEEHYFQSIANQVLDLFNLKFTSISTEPVPAASTSMSESVARFGGLVGVATVHEFCGRDFVRGKRLFLDPLLRVLYQCAAPDDVSSTVISPNPIPDCTDECELASVRQWNRVLDHVNSLVCCPSRSPSVLAELIRLSSPLFLLLIQIHLDRIDAMTREDESNSNSLSQNGGPELETAVQSPVTNLLMQLLKVGVEKREHQIAILRTWCQLEPHATAGSAPLPLGCHSHLRFRPPKPVHQFLQDTRNGSGDDQVDVNLLATSVPFRCVLAREPVDWFDHPHGLSALIEATIDVINLFIPASVSNTGSTNQDADDNGEGSNQPPVPSFEAAFRGFAHSTLPVDTSLCCLPSDFFLSLIADLNENLSHLLMDPPQSDVLIRVKPNPVVQPQQTRAAVISSMLAAAMLDRMGDRIWPQDPGQLVQLFEVRVFSHVIV</sequence>
<reference evidence="3" key="1">
    <citation type="submission" date="2019-05" db="EMBL/GenBank/DDBJ databases">
        <title>Annotation for the trematode Fasciolopsis buski.</title>
        <authorList>
            <person name="Choi Y.-J."/>
        </authorList>
    </citation>
    <scope>NUCLEOTIDE SEQUENCE</scope>
    <source>
        <strain evidence="3">HT</strain>
        <tissue evidence="3">Whole worm</tissue>
    </source>
</reference>
<dbReference type="Pfam" id="PF25267">
    <property type="entry name" value="TANGO6_N"/>
    <property type="match status" value="1"/>
</dbReference>
<dbReference type="EMBL" id="LUCM01011378">
    <property type="protein sequence ID" value="KAA0184062.1"/>
    <property type="molecule type" value="Genomic_DNA"/>
</dbReference>
<organism evidence="3 4">
    <name type="scientific">Fasciolopsis buskii</name>
    <dbReference type="NCBI Taxonomy" id="27845"/>
    <lineage>
        <taxon>Eukaryota</taxon>
        <taxon>Metazoa</taxon>
        <taxon>Spiralia</taxon>
        <taxon>Lophotrochozoa</taxon>
        <taxon>Platyhelminthes</taxon>
        <taxon>Trematoda</taxon>
        <taxon>Digenea</taxon>
        <taxon>Plagiorchiida</taxon>
        <taxon>Echinostomata</taxon>
        <taxon>Echinostomatoidea</taxon>
        <taxon>Fasciolidae</taxon>
        <taxon>Fasciolopsis</taxon>
    </lineage>
</organism>
<evidence type="ECO:0000259" key="2">
    <source>
        <dbReference type="Pfam" id="PF25267"/>
    </source>
</evidence>
<gene>
    <name evidence="3" type="ORF">FBUS_10281</name>
</gene>
<name>A0A8E0RL61_9TREM</name>
<comment type="caution">
    <text evidence="3">The sequence shown here is derived from an EMBL/GenBank/DDBJ whole genome shotgun (WGS) entry which is preliminary data.</text>
</comment>
<evidence type="ECO:0000313" key="3">
    <source>
        <dbReference type="EMBL" id="KAA0184062.1"/>
    </source>
</evidence>
<proteinExistence type="predicted"/>
<protein>
    <recommendedName>
        <fullName evidence="2">TANGO6 N-terminal domain-containing protein</fullName>
    </recommendedName>
</protein>
<accession>A0A8E0RL61</accession>
<dbReference type="InterPro" id="IPR039600">
    <property type="entry name" value="TANGO6/Rtp1"/>
</dbReference>